<reference evidence="1" key="1">
    <citation type="journal article" date="2015" name="Nature">
        <title>Complex archaea that bridge the gap between prokaryotes and eukaryotes.</title>
        <authorList>
            <person name="Spang A."/>
            <person name="Saw J.H."/>
            <person name="Jorgensen S.L."/>
            <person name="Zaremba-Niedzwiedzka K."/>
            <person name="Martijn J."/>
            <person name="Lind A.E."/>
            <person name="van Eijk R."/>
            <person name="Schleper C."/>
            <person name="Guy L."/>
            <person name="Ettema T.J."/>
        </authorList>
    </citation>
    <scope>NUCLEOTIDE SEQUENCE</scope>
</reference>
<dbReference type="EMBL" id="LAZR01000799">
    <property type="protein sequence ID" value="KKN57527.1"/>
    <property type="molecule type" value="Genomic_DNA"/>
</dbReference>
<dbReference type="AlphaFoldDB" id="A0A0F9S5K7"/>
<accession>A0A0F9S5K7</accession>
<dbReference type="Pfam" id="PF13481">
    <property type="entry name" value="AAA_25"/>
    <property type="match status" value="1"/>
</dbReference>
<dbReference type="InterPro" id="IPR027417">
    <property type="entry name" value="P-loop_NTPase"/>
</dbReference>
<name>A0A0F9S5K7_9ZZZZ</name>
<organism evidence="1">
    <name type="scientific">marine sediment metagenome</name>
    <dbReference type="NCBI Taxonomy" id="412755"/>
    <lineage>
        <taxon>unclassified sequences</taxon>
        <taxon>metagenomes</taxon>
        <taxon>ecological metagenomes</taxon>
    </lineage>
</organism>
<sequence length="688" mass="76393">MLNLRGIRERRGLYEKTTTTTPKAIKVGRKPGPHRRATRYTLQTILSESMMITKASKQEIAAWQRKYITHPSIPHPLAVVLEVAGEHKKLGEYEYKVICPCHTDTKPSLCLKYDVKTKNVFANCFVCKGTGMSQIDLWSGCLKAWGLTLDDLIEVSPRHEVAAYPYFDKDGNLLYHKVRYEPKDFRYRLPNGHLGLNGQTKTLYALPGLLTDPLTTAYIVEGEKDVDTLTARGRVATTAGGLNDWRSEFNQYFTNRDVVIIADNHPDGRACADNTAAELWPVAASVKVVTLLDKDKGDTTDFFDQGGTEEQFDRITAESPTLTEAPKVVKVKPSKNKQVILERISDMEHKEIHWLWPNRIPSGTYSLLVGNQDVGKSVLSLSMAAVVSTGGSWPDAPDEVVERGSVIIMSTEDDVARTIKPRLLAAGADCSKVVYISSFTEQVKGETETRNLFNLTTDLDVLVDAIDQLGDVRLVIIDPVTAFAGGKKENSNAEVRAYLNPLIALAEEKNLTIVGLNHLNKDETKGATHRTLGSVAWTSAARAVWLVGFDPQNKDDDERRLFLPIKNNLSKVRTGLAFTLVNTQVLINGNQHGHPACKFESGAVEMSADDALDTEGRKRSAKKVDEAVEWLEEFLENGPQMSVDIFEAGKQNSLSKYAITRAKIKLSIKPIQFRELGKIIGWQWALSA</sequence>
<proteinExistence type="predicted"/>
<evidence type="ECO:0000313" key="1">
    <source>
        <dbReference type="EMBL" id="KKN57527.1"/>
    </source>
</evidence>
<dbReference type="SUPFAM" id="SSF52540">
    <property type="entry name" value="P-loop containing nucleoside triphosphate hydrolases"/>
    <property type="match status" value="1"/>
</dbReference>
<protein>
    <recommendedName>
        <fullName evidence="2">AAA+ ATPase domain-containing protein</fullName>
    </recommendedName>
</protein>
<gene>
    <name evidence="1" type="ORF">LCGC14_0561440</name>
</gene>
<dbReference type="Gene3D" id="3.40.50.300">
    <property type="entry name" value="P-loop containing nucleotide triphosphate hydrolases"/>
    <property type="match status" value="1"/>
</dbReference>
<dbReference type="InterPro" id="IPR034154">
    <property type="entry name" value="TOPRIM_DnaG/twinkle"/>
</dbReference>
<dbReference type="CDD" id="cd01029">
    <property type="entry name" value="TOPRIM_primases"/>
    <property type="match status" value="1"/>
</dbReference>
<dbReference type="Gene3D" id="3.40.1360.10">
    <property type="match status" value="1"/>
</dbReference>
<evidence type="ECO:0008006" key="2">
    <source>
        <dbReference type="Google" id="ProtNLM"/>
    </source>
</evidence>
<comment type="caution">
    <text evidence="1">The sequence shown here is derived from an EMBL/GenBank/DDBJ whole genome shotgun (WGS) entry which is preliminary data.</text>
</comment>